<dbReference type="EMBL" id="JAODBU010000002">
    <property type="protein sequence ID" value="MCT7397691.1"/>
    <property type="molecule type" value="Genomic_DNA"/>
</dbReference>
<keyword evidence="1" id="KW-0378">Hydrolase</keyword>
<protein>
    <submittedName>
        <fullName evidence="1">Hydrolase</fullName>
    </submittedName>
</protein>
<gene>
    <name evidence="1" type="ORF">N5B56_01150</name>
</gene>
<comment type="caution">
    <text evidence="1">The sequence shown here is derived from an EMBL/GenBank/DDBJ whole genome shotgun (WGS) entry which is preliminary data.</text>
</comment>
<evidence type="ECO:0000313" key="2">
    <source>
        <dbReference type="Proteomes" id="UP001431199"/>
    </source>
</evidence>
<dbReference type="RefSeq" id="WP_260978128.1">
    <property type="nucleotide sequence ID" value="NZ_JAODBU010000002.1"/>
</dbReference>
<keyword evidence="2" id="KW-1185">Reference proteome</keyword>
<dbReference type="SUPFAM" id="SSF109604">
    <property type="entry name" value="HD-domain/PDEase-like"/>
    <property type="match status" value="1"/>
</dbReference>
<accession>A0ABT2LWM5</accession>
<proteinExistence type="predicted"/>
<organism evidence="1 2">
    <name type="scientific">Eubacterium album</name>
    <dbReference type="NCBI Taxonomy" id="2978477"/>
    <lineage>
        <taxon>Bacteria</taxon>
        <taxon>Bacillati</taxon>
        <taxon>Bacillota</taxon>
        <taxon>Clostridia</taxon>
        <taxon>Eubacteriales</taxon>
        <taxon>Eubacteriaceae</taxon>
        <taxon>Eubacterium</taxon>
    </lineage>
</organism>
<dbReference type="Proteomes" id="UP001431199">
    <property type="component" value="Unassembled WGS sequence"/>
</dbReference>
<name>A0ABT2LWM5_9FIRM</name>
<reference evidence="1" key="1">
    <citation type="submission" date="2022-09" db="EMBL/GenBank/DDBJ databases">
        <title>Eubacterium sp. LFL-14 isolated from human feces.</title>
        <authorList>
            <person name="Liu F."/>
        </authorList>
    </citation>
    <scope>NUCLEOTIDE SEQUENCE</scope>
    <source>
        <strain evidence="1">LFL-14</strain>
    </source>
</reference>
<sequence length="215" mass="24946">MDIKTAIEKILRGTKREGIEELIKYLETSDFYTAPASTKFHGSHEGGLAEHSINVYKCLAAKYENPMWKSLFEKLQIKPENLAISAICHDLCKIDFYAIDYKNSKSYEKADIEEAKKNNQKTLTDKDGEYVWVKAPYYTVDNKEPLGHGEKSVFRILKYIKLEDEELYAIRWHMGYTEPKELWNEVGKSMELHPLTLALHEADLEATHILEVEKK</sequence>
<evidence type="ECO:0000313" key="1">
    <source>
        <dbReference type="EMBL" id="MCT7397691.1"/>
    </source>
</evidence>
<dbReference type="GO" id="GO:0016787">
    <property type="term" value="F:hydrolase activity"/>
    <property type="evidence" value="ECO:0007669"/>
    <property type="project" value="UniProtKB-KW"/>
</dbReference>